<protein>
    <recommendedName>
        <fullName evidence="4">Lipoprotein</fullName>
    </recommendedName>
</protein>
<sequence length="122" mass="13773">MPARCLALLLLLLAGCAERWERPGATEAESDAAQAQCTALATRQVPPAMVWTQVAAGYWVPPERRCRTGRDGTRECDYRPGRYVPARFDWVDVNAQPRREARNACLVENGWTYEGLRPLRLN</sequence>
<keyword evidence="1" id="KW-0732">Signal</keyword>
<proteinExistence type="predicted"/>
<evidence type="ECO:0000313" key="3">
    <source>
        <dbReference type="Proteomes" id="UP000831327"/>
    </source>
</evidence>
<feature type="signal peptide" evidence="1">
    <location>
        <begin position="1"/>
        <end position="19"/>
    </location>
</feature>
<keyword evidence="3" id="KW-1185">Reference proteome</keyword>
<evidence type="ECO:0000256" key="1">
    <source>
        <dbReference type="SAM" id="SignalP"/>
    </source>
</evidence>
<name>A0ABN6P458_9PROT</name>
<reference evidence="2 3" key="1">
    <citation type="journal article" date="2016" name="Microbes Environ.">
        <title>Phylogenetically diverse aerobic anoxygenic phototrophic bacteria isolated from epilithic biofilms in Tama river, Japan.</title>
        <authorList>
            <person name="Hirose S."/>
            <person name="Matsuura K."/>
            <person name="Haruta S."/>
        </authorList>
    </citation>
    <scope>NUCLEOTIDE SEQUENCE [LARGE SCALE GENOMIC DNA]</scope>
    <source>
        <strain evidence="2 3">S08</strain>
    </source>
</reference>
<dbReference type="EMBL" id="AP025637">
    <property type="protein sequence ID" value="BDG73441.1"/>
    <property type="molecule type" value="Genomic_DNA"/>
</dbReference>
<feature type="chain" id="PRO_5045791288" description="Lipoprotein" evidence="1">
    <location>
        <begin position="20"/>
        <end position="122"/>
    </location>
</feature>
<dbReference type="Proteomes" id="UP000831327">
    <property type="component" value="Chromosome"/>
</dbReference>
<accession>A0ABN6P458</accession>
<organism evidence="2 3">
    <name type="scientific">Roseomonas fluvialis</name>
    <dbReference type="NCBI Taxonomy" id="1750527"/>
    <lineage>
        <taxon>Bacteria</taxon>
        <taxon>Pseudomonadati</taxon>
        <taxon>Pseudomonadota</taxon>
        <taxon>Alphaproteobacteria</taxon>
        <taxon>Acetobacterales</taxon>
        <taxon>Roseomonadaceae</taxon>
        <taxon>Roseomonas</taxon>
    </lineage>
</organism>
<evidence type="ECO:0000313" key="2">
    <source>
        <dbReference type="EMBL" id="BDG73441.1"/>
    </source>
</evidence>
<dbReference type="RefSeq" id="WP_244407671.1">
    <property type="nucleotide sequence ID" value="NZ_AP025637.1"/>
</dbReference>
<gene>
    <name evidence="2" type="ORF">Rmf_33700</name>
</gene>
<evidence type="ECO:0008006" key="4">
    <source>
        <dbReference type="Google" id="ProtNLM"/>
    </source>
</evidence>
<dbReference type="PROSITE" id="PS51257">
    <property type="entry name" value="PROKAR_LIPOPROTEIN"/>
    <property type="match status" value="1"/>
</dbReference>